<dbReference type="Gene3D" id="3.40.50.150">
    <property type="entry name" value="Vaccinia Virus protein VP39"/>
    <property type="match status" value="1"/>
</dbReference>
<accession>A0A5C0XM27</accession>
<dbReference type="RefSeq" id="WP_011011454.1">
    <property type="nucleotide sequence ID" value="NC_003413.1"/>
</dbReference>
<organism evidence="2 3">
    <name type="scientific">Pyrococcus furiosus (strain ATCC 43587 / DSM 3638 / JCM 8422 / Vc1)</name>
    <dbReference type="NCBI Taxonomy" id="186497"/>
    <lineage>
        <taxon>Archaea</taxon>
        <taxon>Methanobacteriati</taxon>
        <taxon>Methanobacteriota</taxon>
        <taxon>Thermococci</taxon>
        <taxon>Thermococcales</taxon>
        <taxon>Thermococcaceae</taxon>
        <taxon>Pyrococcus</taxon>
    </lineage>
</organism>
<protein>
    <submittedName>
        <fullName evidence="2">Methyltransferase</fullName>
    </submittedName>
</protein>
<dbReference type="OrthoDB" id="182741at2157"/>
<dbReference type="SUPFAM" id="SSF53335">
    <property type="entry name" value="S-adenosyl-L-methionine-dependent methyltransferases"/>
    <property type="match status" value="1"/>
</dbReference>
<keyword evidence="2" id="KW-0489">Methyltransferase</keyword>
<name>A0A5C0XM27_PYRFU</name>
<dbReference type="Pfam" id="PF08242">
    <property type="entry name" value="Methyltransf_12"/>
    <property type="match status" value="1"/>
</dbReference>
<evidence type="ECO:0000313" key="2">
    <source>
        <dbReference type="EMBL" id="QEK78056.1"/>
    </source>
</evidence>
<dbReference type="GO" id="GO:0008168">
    <property type="term" value="F:methyltransferase activity"/>
    <property type="evidence" value="ECO:0007669"/>
    <property type="project" value="UniProtKB-KW"/>
</dbReference>
<dbReference type="InterPro" id="IPR029063">
    <property type="entry name" value="SAM-dependent_MTases_sf"/>
</dbReference>
<dbReference type="GeneID" id="13302141"/>
<dbReference type="EMBL" id="CP023154">
    <property type="protein sequence ID" value="QEK78056.1"/>
    <property type="molecule type" value="Genomic_DNA"/>
</dbReference>
<gene>
    <name evidence="2" type="ORF">PFDSM3638_01655</name>
</gene>
<dbReference type="InterPro" id="IPR013217">
    <property type="entry name" value="Methyltransf_12"/>
</dbReference>
<reference evidence="2 3" key="1">
    <citation type="submission" date="2017-08" db="EMBL/GenBank/DDBJ databases">
        <title>Resequencing and Reannotation of the genome of Pyrococcus furiosus type strain DSM3638.</title>
        <authorList>
            <person name="Reichelt R.M."/>
            <person name="Bunk B."/>
        </authorList>
    </citation>
    <scope>NUCLEOTIDE SEQUENCE [LARGE SCALE GENOMIC DNA]</scope>
    <source>
        <strain evidence="2 3">DSM 3638</strain>
    </source>
</reference>
<dbReference type="AlphaFoldDB" id="A0A5C0XM27"/>
<proteinExistence type="predicted"/>
<dbReference type="Proteomes" id="UP000324354">
    <property type="component" value="Chromosome"/>
</dbReference>
<evidence type="ECO:0000313" key="3">
    <source>
        <dbReference type="Proteomes" id="UP000324354"/>
    </source>
</evidence>
<dbReference type="GO" id="GO:0032259">
    <property type="term" value="P:methylation"/>
    <property type="evidence" value="ECO:0007669"/>
    <property type="project" value="UniProtKB-KW"/>
</dbReference>
<feature type="domain" description="Methyltransferase type 12" evidence="1">
    <location>
        <begin position="163"/>
        <end position="255"/>
    </location>
</feature>
<dbReference type="CDD" id="cd02440">
    <property type="entry name" value="AdoMet_MTases"/>
    <property type="match status" value="1"/>
</dbReference>
<keyword evidence="2" id="KW-0808">Transferase</keyword>
<dbReference type="PANTHER" id="PTHR43861">
    <property type="entry name" value="TRANS-ACONITATE 2-METHYLTRANSFERASE-RELATED"/>
    <property type="match status" value="1"/>
</dbReference>
<dbReference type="GeneID" id="41712134"/>
<sequence length="316" mass="36153">MEKLEKTVDMNIQQMINLSVLELVKLGLKYGIFKAVSKKISYIDLLNQVDVPNKPLLKKLIDHLKLLGIIEETPTHLLLNSFSYEIRFPKEEHMYLLPDWIPSFEEIYRMVDFALITPNHPHVLMDFDKDADFWDLRLSSTFHEAYRILIAKLGEIGEGSRVLDIGCGSASPAYFGKLVGEEGEYVGVDYSPALLEIAKNRTEGLPVKLKEMDASLIKPKNKYDVAIMSFVLEYIENRRSALRNALDSLESGGKLIIVDAFKDEFRNVEALEFFEGLNSAFREYPSKKYIKEVILDEGFEVKFGDYGKAILLIEKL</sequence>
<evidence type="ECO:0000259" key="1">
    <source>
        <dbReference type="Pfam" id="PF08242"/>
    </source>
</evidence>